<organism evidence="2 3">
    <name type="scientific">Aureobasidium melanogenum</name>
    <name type="common">Aureobasidium pullulans var. melanogenum</name>
    <dbReference type="NCBI Taxonomy" id="46634"/>
    <lineage>
        <taxon>Eukaryota</taxon>
        <taxon>Fungi</taxon>
        <taxon>Dikarya</taxon>
        <taxon>Ascomycota</taxon>
        <taxon>Pezizomycotina</taxon>
        <taxon>Dothideomycetes</taxon>
        <taxon>Dothideomycetidae</taxon>
        <taxon>Dothideales</taxon>
        <taxon>Saccotheciaceae</taxon>
        <taxon>Aureobasidium</taxon>
    </lineage>
</organism>
<evidence type="ECO:0000256" key="1">
    <source>
        <dbReference type="SAM" id="MobiDB-lite"/>
    </source>
</evidence>
<reference evidence="2" key="2">
    <citation type="submission" date="2021-08" db="EMBL/GenBank/DDBJ databases">
        <authorList>
            <person name="Gostincar C."/>
            <person name="Sun X."/>
            <person name="Song Z."/>
            <person name="Gunde-Cimerman N."/>
        </authorList>
    </citation>
    <scope>NUCLEOTIDE SEQUENCE</scope>
    <source>
        <strain evidence="2">EXF-9298</strain>
    </source>
</reference>
<accession>A0A9P8JWD6</accession>
<name>A0A9P8JWD6_AURME</name>
<comment type="caution">
    <text evidence="2">The sequence shown here is derived from an EMBL/GenBank/DDBJ whole genome shotgun (WGS) entry which is preliminary data.</text>
</comment>
<dbReference type="Proteomes" id="UP000729357">
    <property type="component" value="Unassembled WGS sequence"/>
</dbReference>
<evidence type="ECO:0000313" key="2">
    <source>
        <dbReference type="EMBL" id="KAG9982246.1"/>
    </source>
</evidence>
<gene>
    <name evidence="2" type="ORF">KCU98_g6919</name>
</gene>
<proteinExistence type="predicted"/>
<feature type="region of interest" description="Disordered" evidence="1">
    <location>
        <begin position="1"/>
        <end position="91"/>
    </location>
</feature>
<keyword evidence="3" id="KW-1185">Reference proteome</keyword>
<protein>
    <submittedName>
        <fullName evidence="2">Uncharacterized protein</fullName>
    </submittedName>
</protein>
<feature type="non-terminal residue" evidence="2">
    <location>
        <position position="1"/>
    </location>
</feature>
<reference evidence="2" key="1">
    <citation type="journal article" date="2021" name="J Fungi (Basel)">
        <title>Virulence traits and population genomics of the black yeast Aureobasidium melanogenum.</title>
        <authorList>
            <person name="Cernosa A."/>
            <person name="Sun X."/>
            <person name="Gostincar C."/>
            <person name="Fang C."/>
            <person name="Gunde-Cimerman N."/>
            <person name="Song Z."/>
        </authorList>
    </citation>
    <scope>NUCLEOTIDE SEQUENCE</scope>
    <source>
        <strain evidence="2">EXF-9298</strain>
    </source>
</reference>
<sequence>MSLSDTAPVSPHTKTNEGQAEARVAAEVANTAEKLDAPAENTSTETGHGEDPATSADSETRKDSVPQVDLTKGTPAPTTSADQGTKRTHEE</sequence>
<evidence type="ECO:0000313" key="3">
    <source>
        <dbReference type="Proteomes" id="UP000729357"/>
    </source>
</evidence>
<dbReference type="AlphaFoldDB" id="A0A9P8JWD6"/>
<feature type="compositionally biased region" description="Polar residues" evidence="1">
    <location>
        <begin position="1"/>
        <end position="18"/>
    </location>
</feature>
<dbReference type="EMBL" id="JAHFXS010000742">
    <property type="protein sequence ID" value="KAG9982246.1"/>
    <property type="molecule type" value="Genomic_DNA"/>
</dbReference>